<feature type="transmembrane region" description="Helical" evidence="12">
    <location>
        <begin position="316"/>
        <end position="334"/>
    </location>
</feature>
<gene>
    <name evidence="12 14" type="primary">secF</name>
    <name evidence="14" type="ORF">E3J33_00420</name>
</gene>
<protein>
    <recommendedName>
        <fullName evidence="12">Protein-export membrane protein SecF</fullName>
    </recommendedName>
</protein>
<evidence type="ECO:0000256" key="10">
    <source>
        <dbReference type="ARBA" id="ARBA00060856"/>
    </source>
</evidence>
<evidence type="ECO:0000256" key="11">
    <source>
        <dbReference type="ARBA" id="ARBA00061053"/>
    </source>
</evidence>
<feature type="transmembrane region" description="Helical" evidence="12">
    <location>
        <begin position="18"/>
        <end position="35"/>
    </location>
</feature>
<comment type="function">
    <text evidence="9 12">Part of the Sec protein translocase complex. Interacts with the SecYEG preprotein conducting channel. SecDF uses the proton motive force (PMF) to complete protein translocation after the ATP-dependent function of SecA.</text>
</comment>
<dbReference type="InterPro" id="IPR022813">
    <property type="entry name" value="SecD/SecF_arch_bac"/>
</dbReference>
<dbReference type="InterPro" id="IPR048634">
    <property type="entry name" value="SecD_SecF_C"/>
</dbReference>
<comment type="similarity">
    <text evidence="12">Belongs to the SecD/SecF family. SecF subfamily.</text>
</comment>
<evidence type="ECO:0000256" key="4">
    <source>
        <dbReference type="ARBA" id="ARBA00022692"/>
    </source>
</evidence>
<dbReference type="Gene3D" id="1.20.1640.10">
    <property type="entry name" value="Multidrug efflux transporter AcrB transmembrane domain"/>
    <property type="match status" value="1"/>
</dbReference>
<comment type="similarity">
    <text evidence="10">In the C-terminal section; belongs to the SecD/SecF family. SecF subfamily.</text>
</comment>
<evidence type="ECO:0000256" key="3">
    <source>
        <dbReference type="ARBA" id="ARBA00022475"/>
    </source>
</evidence>
<dbReference type="GO" id="GO:0006605">
    <property type="term" value="P:protein targeting"/>
    <property type="evidence" value="ECO:0007669"/>
    <property type="project" value="UniProtKB-UniRule"/>
</dbReference>
<accession>A0A523YRW2</accession>
<comment type="caution">
    <text evidence="14">The sequence shown here is derived from an EMBL/GenBank/DDBJ whole genome shotgun (WGS) entry which is preliminary data.</text>
</comment>
<keyword evidence="3 12" id="KW-1003">Cell membrane</keyword>
<comment type="subunit">
    <text evidence="12">Forms a complex with SecD. Part of the essential Sec protein translocation apparatus which comprises SecA, SecYEG and auxiliary proteins SecDF. Other proteins may also be involved.</text>
</comment>
<feature type="transmembrane region" description="Helical" evidence="12">
    <location>
        <begin position="340"/>
        <end position="364"/>
    </location>
</feature>
<dbReference type="InterPro" id="IPR055344">
    <property type="entry name" value="SecD_SecF_C_bact"/>
</dbReference>
<dbReference type="PRINTS" id="PR01755">
    <property type="entry name" value="SECFTRNLCASE"/>
</dbReference>
<feature type="domain" description="Protein export membrane protein SecD/SecF C-terminal" evidence="13">
    <location>
        <begin position="181"/>
        <end position="368"/>
    </location>
</feature>
<dbReference type="Pfam" id="PF07549">
    <property type="entry name" value="Sec_GG"/>
    <property type="match status" value="1"/>
</dbReference>
<evidence type="ECO:0000313" key="14">
    <source>
        <dbReference type="EMBL" id="TET94247.1"/>
    </source>
</evidence>
<sequence>MRFFGKTQIDFIGLRKKAFLLSGIIIAIGITSIVLKGGLKLGLDFTGGIEVHLKFEKSPSVARIRSGLAKIGLSKAIIQQYGRKEENLVLIRYKVEEASQEIASEIINYRRTHKEFTALQELRNIPGIEAVGYEELVSLFTLDPLEKEKVELNQIEEESLVSLIRQVTHRKIAATIEEGVKKEFEQGENSFLIQSINLIGPQVSKELQKSAILAIVFALIGMLIYIAWRFELKFALGAVIALAHDVFISVAALSLANYEITLPIIAAVLTIIGYSLNDTIVVYDRIRENLKTHRKGRIPLKEIINLGVNQSLSRTIITSLTTLLVVSALFIWGGTIIHGFAFALLIGVIVGTYSSDFIAAPVVYSWRKKNVTKRT</sequence>
<dbReference type="InterPro" id="IPR022646">
    <property type="entry name" value="SecD/SecF_CS"/>
</dbReference>
<feature type="transmembrane region" description="Helical" evidence="12">
    <location>
        <begin position="262"/>
        <end position="283"/>
    </location>
</feature>
<comment type="subcellular location">
    <subcellularLocation>
        <location evidence="1 12">Cell membrane</location>
        <topology evidence="1 12">Multi-pass membrane protein</topology>
    </subcellularLocation>
</comment>
<dbReference type="Pfam" id="PF02355">
    <property type="entry name" value="SecD_SecF_C"/>
    <property type="match status" value="1"/>
</dbReference>
<dbReference type="PANTHER" id="PTHR30081">
    <property type="entry name" value="PROTEIN-EXPORT MEMBRANE PROTEIN SEC"/>
    <property type="match status" value="1"/>
</dbReference>
<evidence type="ECO:0000256" key="12">
    <source>
        <dbReference type="HAMAP-Rule" id="MF_01464"/>
    </source>
</evidence>
<dbReference type="EMBL" id="SOIJ01000022">
    <property type="protein sequence ID" value="TET94247.1"/>
    <property type="molecule type" value="Genomic_DNA"/>
</dbReference>
<evidence type="ECO:0000256" key="1">
    <source>
        <dbReference type="ARBA" id="ARBA00004651"/>
    </source>
</evidence>
<evidence type="ECO:0000256" key="6">
    <source>
        <dbReference type="ARBA" id="ARBA00022989"/>
    </source>
</evidence>
<dbReference type="GO" id="GO:0005886">
    <property type="term" value="C:plasma membrane"/>
    <property type="evidence" value="ECO:0007669"/>
    <property type="project" value="UniProtKB-SubCell"/>
</dbReference>
<evidence type="ECO:0000256" key="7">
    <source>
        <dbReference type="ARBA" id="ARBA00023010"/>
    </source>
</evidence>
<dbReference type="InterPro" id="IPR022645">
    <property type="entry name" value="SecD/SecF_bac"/>
</dbReference>
<keyword evidence="8 12" id="KW-0472">Membrane</keyword>
<reference evidence="14 15" key="1">
    <citation type="submission" date="2019-03" db="EMBL/GenBank/DDBJ databases">
        <title>Metabolic potential of uncultured bacteria and archaea associated with petroleum seepage in deep-sea sediments.</title>
        <authorList>
            <person name="Dong X."/>
            <person name="Hubert C."/>
        </authorList>
    </citation>
    <scope>NUCLEOTIDE SEQUENCE [LARGE SCALE GENOMIC DNA]</scope>
    <source>
        <strain evidence="14">E29_bin28</strain>
    </source>
</reference>
<keyword evidence="5 12" id="KW-0653">Protein transport</keyword>
<feature type="transmembrane region" description="Helical" evidence="12">
    <location>
        <begin position="235"/>
        <end position="256"/>
    </location>
</feature>
<keyword evidence="7 12" id="KW-0811">Translocation</keyword>
<proteinExistence type="inferred from homology"/>
<comment type="similarity">
    <text evidence="11">In the N-terminal section; belongs to the SecD/SecF family. SecD subfamily.</text>
</comment>
<keyword evidence="4 12" id="KW-0812">Transmembrane</keyword>
<evidence type="ECO:0000256" key="9">
    <source>
        <dbReference type="ARBA" id="ARBA00059018"/>
    </source>
</evidence>
<keyword evidence="6 12" id="KW-1133">Transmembrane helix</keyword>
<dbReference type="Proteomes" id="UP000316925">
    <property type="component" value="Unassembled WGS sequence"/>
</dbReference>
<evidence type="ECO:0000256" key="2">
    <source>
        <dbReference type="ARBA" id="ARBA00022448"/>
    </source>
</evidence>
<dbReference type="HAMAP" id="MF_01464_B">
    <property type="entry name" value="SecF_B"/>
    <property type="match status" value="1"/>
</dbReference>
<dbReference type="AlphaFoldDB" id="A0A523YRW2"/>
<dbReference type="GO" id="GO:0015450">
    <property type="term" value="F:protein-transporting ATPase activity"/>
    <property type="evidence" value="ECO:0007669"/>
    <property type="project" value="InterPro"/>
</dbReference>
<evidence type="ECO:0000313" key="15">
    <source>
        <dbReference type="Proteomes" id="UP000316925"/>
    </source>
</evidence>
<evidence type="ECO:0000256" key="8">
    <source>
        <dbReference type="ARBA" id="ARBA00023136"/>
    </source>
</evidence>
<dbReference type="FunFam" id="1.20.1640.10:FF:000024">
    <property type="entry name" value="Multifunctional fusion protein"/>
    <property type="match status" value="1"/>
</dbReference>
<dbReference type="NCBIfam" id="TIGR00916">
    <property type="entry name" value="2A0604s01"/>
    <property type="match status" value="1"/>
</dbReference>
<dbReference type="PANTHER" id="PTHR30081:SF8">
    <property type="entry name" value="PROTEIN TRANSLOCASE SUBUNIT SECF"/>
    <property type="match status" value="1"/>
</dbReference>
<dbReference type="NCBIfam" id="TIGR00966">
    <property type="entry name" value="transloc_SecF"/>
    <property type="match status" value="1"/>
</dbReference>
<dbReference type="InterPro" id="IPR005665">
    <property type="entry name" value="SecF_bac"/>
</dbReference>
<name>A0A523YRW2_UNCAE</name>
<organism evidence="14 15">
    <name type="scientific">Aerophobetes bacterium</name>
    <dbReference type="NCBI Taxonomy" id="2030807"/>
    <lineage>
        <taxon>Bacteria</taxon>
        <taxon>Candidatus Aerophobota</taxon>
    </lineage>
</organism>
<keyword evidence="2 12" id="KW-0813">Transport</keyword>
<evidence type="ECO:0000259" key="13">
    <source>
        <dbReference type="Pfam" id="PF02355"/>
    </source>
</evidence>
<feature type="transmembrane region" description="Helical" evidence="12">
    <location>
        <begin position="210"/>
        <end position="228"/>
    </location>
</feature>
<evidence type="ECO:0000256" key="5">
    <source>
        <dbReference type="ARBA" id="ARBA00022927"/>
    </source>
</evidence>
<dbReference type="SUPFAM" id="SSF82866">
    <property type="entry name" value="Multidrug efflux transporter AcrB transmembrane domain"/>
    <property type="match status" value="1"/>
</dbReference>
<dbReference type="GO" id="GO:0065002">
    <property type="term" value="P:intracellular protein transmembrane transport"/>
    <property type="evidence" value="ECO:0007669"/>
    <property type="project" value="UniProtKB-UniRule"/>
</dbReference>
<dbReference type="GO" id="GO:0043952">
    <property type="term" value="P:protein transport by the Sec complex"/>
    <property type="evidence" value="ECO:0007669"/>
    <property type="project" value="UniProtKB-UniRule"/>
</dbReference>